<sequence>MKVEAVMTQIEAIGASEKEALKRSEATQKEIKELKDSTEVALKRGPHGGIYSKSSCFYFTRNRNENTAFTFNAQLQADSNQ</sequence>
<accession>A0A699HJK9</accession>
<reference evidence="1" key="1">
    <citation type="journal article" date="2019" name="Sci. Rep.">
        <title>Draft genome of Tanacetum cinerariifolium, the natural source of mosquito coil.</title>
        <authorList>
            <person name="Yamashiro T."/>
            <person name="Shiraishi A."/>
            <person name="Satake H."/>
            <person name="Nakayama K."/>
        </authorList>
    </citation>
    <scope>NUCLEOTIDE SEQUENCE</scope>
</reference>
<organism evidence="1">
    <name type="scientific">Tanacetum cinerariifolium</name>
    <name type="common">Dalmatian daisy</name>
    <name type="synonym">Chrysanthemum cinerariifolium</name>
    <dbReference type="NCBI Taxonomy" id="118510"/>
    <lineage>
        <taxon>Eukaryota</taxon>
        <taxon>Viridiplantae</taxon>
        <taxon>Streptophyta</taxon>
        <taxon>Embryophyta</taxon>
        <taxon>Tracheophyta</taxon>
        <taxon>Spermatophyta</taxon>
        <taxon>Magnoliopsida</taxon>
        <taxon>eudicotyledons</taxon>
        <taxon>Gunneridae</taxon>
        <taxon>Pentapetalae</taxon>
        <taxon>asterids</taxon>
        <taxon>campanulids</taxon>
        <taxon>Asterales</taxon>
        <taxon>Asteraceae</taxon>
        <taxon>Asteroideae</taxon>
        <taxon>Anthemideae</taxon>
        <taxon>Anthemidinae</taxon>
        <taxon>Tanacetum</taxon>
    </lineage>
</organism>
<gene>
    <name evidence="1" type="ORF">Tci_365042</name>
</gene>
<comment type="caution">
    <text evidence="1">The sequence shown here is derived from an EMBL/GenBank/DDBJ whole genome shotgun (WGS) entry which is preliminary data.</text>
</comment>
<dbReference type="EMBL" id="BKCJ010139776">
    <property type="protein sequence ID" value="GEX93067.1"/>
    <property type="molecule type" value="Genomic_DNA"/>
</dbReference>
<dbReference type="AlphaFoldDB" id="A0A699HJK9"/>
<protein>
    <submittedName>
        <fullName evidence="1">WEB family protein At5g55860</fullName>
    </submittedName>
</protein>
<proteinExistence type="predicted"/>
<evidence type="ECO:0000313" key="1">
    <source>
        <dbReference type="EMBL" id="GEX93067.1"/>
    </source>
</evidence>
<name>A0A699HJK9_TANCI</name>